<dbReference type="Pfam" id="PF23559">
    <property type="entry name" value="WHD_DRP"/>
    <property type="match status" value="1"/>
</dbReference>
<dbReference type="PANTHER" id="PTHR23155:SF1205">
    <property type="entry name" value="DISEASE RESISTANCE PROTEIN RPM1"/>
    <property type="match status" value="1"/>
</dbReference>
<evidence type="ECO:0000259" key="11">
    <source>
        <dbReference type="Pfam" id="PF23598"/>
    </source>
</evidence>
<dbReference type="InterPro" id="IPR042197">
    <property type="entry name" value="Apaf_helical"/>
</dbReference>
<dbReference type="InterPro" id="IPR058922">
    <property type="entry name" value="WHD_DRP"/>
</dbReference>
<dbReference type="InterPro" id="IPR002182">
    <property type="entry name" value="NB-ARC"/>
</dbReference>
<dbReference type="Gene3D" id="1.20.5.4130">
    <property type="match status" value="1"/>
</dbReference>
<dbReference type="CDD" id="cd14798">
    <property type="entry name" value="RX-CC_like"/>
    <property type="match status" value="1"/>
</dbReference>
<feature type="domain" description="Disease resistance N-terminal" evidence="9">
    <location>
        <begin position="6"/>
        <end position="90"/>
    </location>
</feature>
<evidence type="ECO:0000256" key="4">
    <source>
        <dbReference type="ARBA" id="ARBA00022741"/>
    </source>
</evidence>
<name>A0ABD1HA12_SALDI</name>
<dbReference type="GO" id="GO:0006952">
    <property type="term" value="P:defense response"/>
    <property type="evidence" value="ECO:0007669"/>
    <property type="project" value="UniProtKB-KW"/>
</dbReference>
<dbReference type="InterPro" id="IPR055414">
    <property type="entry name" value="LRR_R13L4/SHOC2-like"/>
</dbReference>
<keyword evidence="3" id="KW-0677">Repeat</keyword>
<dbReference type="GO" id="GO:0005524">
    <property type="term" value="F:ATP binding"/>
    <property type="evidence" value="ECO:0007669"/>
    <property type="project" value="UniProtKB-KW"/>
</dbReference>
<comment type="caution">
    <text evidence="12">The sequence shown here is derived from an EMBL/GenBank/DDBJ whole genome shotgun (WGS) entry which is preliminary data.</text>
</comment>
<evidence type="ECO:0000313" key="13">
    <source>
        <dbReference type="Proteomes" id="UP001567538"/>
    </source>
</evidence>
<evidence type="ECO:0000259" key="8">
    <source>
        <dbReference type="Pfam" id="PF00931"/>
    </source>
</evidence>
<dbReference type="FunFam" id="1.10.8.430:FF:000003">
    <property type="entry name" value="Probable disease resistance protein At5g66910"/>
    <property type="match status" value="1"/>
</dbReference>
<evidence type="ECO:0000259" key="9">
    <source>
        <dbReference type="Pfam" id="PF18052"/>
    </source>
</evidence>
<accession>A0ABD1HA12</accession>
<feature type="coiled-coil region" evidence="7">
    <location>
        <begin position="232"/>
        <end position="273"/>
    </location>
</feature>
<dbReference type="Pfam" id="PF00931">
    <property type="entry name" value="NB-ARC"/>
    <property type="match status" value="1"/>
</dbReference>
<dbReference type="Gene3D" id="1.10.10.10">
    <property type="entry name" value="Winged helix-like DNA-binding domain superfamily/Winged helix DNA-binding domain"/>
    <property type="match status" value="1"/>
</dbReference>
<evidence type="ECO:0000256" key="2">
    <source>
        <dbReference type="ARBA" id="ARBA00022614"/>
    </source>
</evidence>
<dbReference type="Gene3D" id="3.40.50.300">
    <property type="entry name" value="P-loop containing nucleotide triphosphate hydrolases"/>
    <property type="match status" value="1"/>
</dbReference>
<dbReference type="Gene3D" id="3.80.10.10">
    <property type="entry name" value="Ribonuclease Inhibitor"/>
    <property type="match status" value="2"/>
</dbReference>
<dbReference type="InterPro" id="IPR041118">
    <property type="entry name" value="Rx_N"/>
</dbReference>
<dbReference type="SUPFAM" id="SSF52540">
    <property type="entry name" value="P-loop containing nucleoside triphosphate hydrolases"/>
    <property type="match status" value="1"/>
</dbReference>
<evidence type="ECO:0000256" key="1">
    <source>
        <dbReference type="ARBA" id="ARBA00008894"/>
    </source>
</evidence>
<feature type="domain" description="Disease resistance protein winged helix" evidence="10">
    <location>
        <begin position="441"/>
        <end position="510"/>
    </location>
</feature>
<comment type="similarity">
    <text evidence="1">Belongs to the disease resistance NB-LRR family.</text>
</comment>
<dbReference type="InterPro" id="IPR038005">
    <property type="entry name" value="RX-like_CC"/>
</dbReference>
<dbReference type="InterPro" id="IPR027417">
    <property type="entry name" value="P-loop_NTPase"/>
</dbReference>
<dbReference type="FunFam" id="1.10.10.10:FF:000322">
    <property type="entry name" value="Probable disease resistance protein At1g63360"/>
    <property type="match status" value="1"/>
</dbReference>
<feature type="domain" description="NB-ARC" evidence="8">
    <location>
        <begin position="165"/>
        <end position="352"/>
    </location>
</feature>
<dbReference type="InterPro" id="IPR036388">
    <property type="entry name" value="WH-like_DNA-bd_sf"/>
</dbReference>
<dbReference type="PRINTS" id="PR00364">
    <property type="entry name" value="DISEASERSIST"/>
</dbReference>
<proteinExistence type="inferred from homology"/>
<dbReference type="Pfam" id="PF23598">
    <property type="entry name" value="LRR_14"/>
    <property type="match status" value="1"/>
</dbReference>
<sequence length="875" mass="100621">MAAEAAISSAVELLGDLLIQKVKSVRGVEGKVRLLKEDLKSMQSFLRDANRKQAKEEKVRDWIRELREIAYDAEDTIEMFLINVEDVKSRGVLKRCTSIPKRMYHLCKIGDEIESIRARLDAIHKRREEYGLQIVEEAEAKMSQVELRRRLCPWQKDEHLVGMEDAVEEVMRESVLDEEKRGLSVAVIQGMGGIGKSTLAREIYNHPDVVSGPVDRRGWVVVSSEFTPQETIKQLIVQLSRSEEEKKKLVKEIRKLEQSMKENLYLLQNLQEMLHKLLKGANYFIVMDDVWEQQHWDYFNSAFPDQQDKSSRLILTTRNKIVAKQDQYVHKMKFLDPEKSWELFLKKAFINNTNGTCPEELERIGRQILEKCDGLPLAISVAGGLLVDTQDKSRWQQVLDQINSYSNIPGNNVPNILDILELSYQNLSPQLKSCFLCLAFFKEDFTIPSNELASIWHAQGLIQEKGSRSVEDIGRGYLNELINRSMLQIQDVTIDGQVKSFRLHDLLRDVCLSKAEEEMGVRIAKGGCSSESSYKPRHHVVYYKSSETFSSNQNKYLRSVFLFNVREWPSRMDIPTPSWKSFQLLKMLYLDGFGFWKLTNSFRCLVGLKYLRIRSNKSGIYLKLPSWLGDFKKLEFLYVERVKFSGAALKMESLREFGTDEAIGKPMKVENWKSIESLKGMRIEDWVEMSSGLIMPNSHLRELSINATKVDDEMVSKGRASLQKMTNLVKLHLKLYYRPETMLKLVPNLESLTSLTLNSYGYCFTCPAASVFPPNLSHLTVSRLLVDTMEELGKLPKLQYLTLKYSSVSDYMGRMKILHDGFPCLKALSLIEVTLLRGIDVEEGGMPCLKQLRIRNCPNLEPIENLPKQIVISYA</sequence>
<dbReference type="Proteomes" id="UP001567538">
    <property type="component" value="Unassembled WGS sequence"/>
</dbReference>
<keyword evidence="13" id="KW-1185">Reference proteome</keyword>
<keyword evidence="5" id="KW-0611">Plant defense</keyword>
<feature type="domain" description="Disease resistance R13L4/SHOC-2-like LRR" evidence="11">
    <location>
        <begin position="572"/>
        <end position="855"/>
    </location>
</feature>
<evidence type="ECO:0000259" key="10">
    <source>
        <dbReference type="Pfam" id="PF23559"/>
    </source>
</evidence>
<reference evidence="12 13" key="1">
    <citation type="submission" date="2024-06" db="EMBL/GenBank/DDBJ databases">
        <title>A chromosome level genome sequence of Diviner's sage (Salvia divinorum).</title>
        <authorList>
            <person name="Ford S.A."/>
            <person name="Ro D.-K."/>
            <person name="Ness R.W."/>
            <person name="Phillips M.A."/>
        </authorList>
    </citation>
    <scope>NUCLEOTIDE SEQUENCE [LARGE SCALE GENOMIC DNA]</scope>
    <source>
        <strain evidence="12">SAF-2024a</strain>
        <tissue evidence="12">Leaf</tissue>
    </source>
</reference>
<dbReference type="Gene3D" id="1.10.8.430">
    <property type="entry name" value="Helical domain of apoptotic protease-activating factors"/>
    <property type="match status" value="1"/>
</dbReference>
<keyword evidence="6" id="KW-0067">ATP-binding</keyword>
<dbReference type="GO" id="GO:0051707">
    <property type="term" value="P:response to other organism"/>
    <property type="evidence" value="ECO:0007669"/>
    <property type="project" value="UniProtKB-ARBA"/>
</dbReference>
<dbReference type="PANTHER" id="PTHR23155">
    <property type="entry name" value="DISEASE RESISTANCE PROTEIN RP"/>
    <property type="match status" value="1"/>
</dbReference>
<evidence type="ECO:0000256" key="3">
    <source>
        <dbReference type="ARBA" id="ARBA00022737"/>
    </source>
</evidence>
<organism evidence="12 13">
    <name type="scientific">Salvia divinorum</name>
    <name type="common">Maria pastora</name>
    <name type="synonym">Diviner's sage</name>
    <dbReference type="NCBI Taxonomy" id="28513"/>
    <lineage>
        <taxon>Eukaryota</taxon>
        <taxon>Viridiplantae</taxon>
        <taxon>Streptophyta</taxon>
        <taxon>Embryophyta</taxon>
        <taxon>Tracheophyta</taxon>
        <taxon>Spermatophyta</taxon>
        <taxon>Magnoliopsida</taxon>
        <taxon>eudicotyledons</taxon>
        <taxon>Gunneridae</taxon>
        <taxon>Pentapetalae</taxon>
        <taxon>asterids</taxon>
        <taxon>lamiids</taxon>
        <taxon>Lamiales</taxon>
        <taxon>Lamiaceae</taxon>
        <taxon>Nepetoideae</taxon>
        <taxon>Mentheae</taxon>
        <taxon>Salviinae</taxon>
        <taxon>Salvia</taxon>
        <taxon>Salvia subgen. Calosphace</taxon>
    </lineage>
</organism>
<dbReference type="SUPFAM" id="SSF52058">
    <property type="entry name" value="L domain-like"/>
    <property type="match status" value="1"/>
</dbReference>
<keyword evidence="2" id="KW-0433">Leucine-rich repeat</keyword>
<dbReference type="InterPro" id="IPR044974">
    <property type="entry name" value="Disease_R_plants"/>
</dbReference>
<gene>
    <name evidence="12" type="ORF">AAHA92_12954</name>
</gene>
<dbReference type="InterPro" id="IPR032675">
    <property type="entry name" value="LRR_dom_sf"/>
</dbReference>
<dbReference type="EMBL" id="JBEAFC010000006">
    <property type="protein sequence ID" value="KAL1552113.1"/>
    <property type="molecule type" value="Genomic_DNA"/>
</dbReference>
<keyword evidence="4" id="KW-0547">Nucleotide-binding</keyword>
<evidence type="ECO:0000256" key="6">
    <source>
        <dbReference type="ARBA" id="ARBA00022840"/>
    </source>
</evidence>
<protein>
    <submittedName>
        <fullName evidence="12">Disease susceptibility protein LOV1-like</fullName>
    </submittedName>
</protein>
<keyword evidence="7" id="KW-0175">Coiled coil</keyword>
<evidence type="ECO:0000313" key="12">
    <source>
        <dbReference type="EMBL" id="KAL1552113.1"/>
    </source>
</evidence>
<dbReference type="Pfam" id="PF18052">
    <property type="entry name" value="Rx_N"/>
    <property type="match status" value="1"/>
</dbReference>
<dbReference type="AlphaFoldDB" id="A0ABD1HA12"/>
<evidence type="ECO:0000256" key="5">
    <source>
        <dbReference type="ARBA" id="ARBA00022821"/>
    </source>
</evidence>
<evidence type="ECO:0000256" key="7">
    <source>
        <dbReference type="SAM" id="Coils"/>
    </source>
</evidence>